<accession>A0A927FAJ4</accession>
<dbReference type="InterPro" id="IPR027379">
    <property type="entry name" value="CLS_N"/>
</dbReference>
<evidence type="ECO:0000256" key="1">
    <source>
        <dbReference type="ARBA" id="ARBA00004651"/>
    </source>
</evidence>
<feature type="domain" description="Cardiolipin synthase N-terminal" evidence="7">
    <location>
        <begin position="29"/>
        <end position="71"/>
    </location>
</feature>
<keyword evidence="3 6" id="KW-0812">Transmembrane</keyword>
<keyword evidence="4 6" id="KW-1133">Transmembrane helix</keyword>
<keyword evidence="5 6" id="KW-0472">Membrane</keyword>
<dbReference type="Pfam" id="PF13396">
    <property type="entry name" value="PLDc_N"/>
    <property type="match status" value="1"/>
</dbReference>
<name>A0A927FAJ4_9BACT</name>
<comment type="caution">
    <text evidence="8">The sequence shown here is derived from an EMBL/GenBank/DDBJ whole genome shotgun (WGS) entry which is preliminary data.</text>
</comment>
<dbReference type="Proteomes" id="UP000622317">
    <property type="component" value="Unassembled WGS sequence"/>
</dbReference>
<evidence type="ECO:0000313" key="8">
    <source>
        <dbReference type="EMBL" id="MBD5779913.1"/>
    </source>
</evidence>
<evidence type="ECO:0000259" key="7">
    <source>
        <dbReference type="Pfam" id="PF13396"/>
    </source>
</evidence>
<evidence type="ECO:0000313" key="9">
    <source>
        <dbReference type="Proteomes" id="UP000622317"/>
    </source>
</evidence>
<dbReference type="EMBL" id="JACYFG010000022">
    <property type="protein sequence ID" value="MBD5779913.1"/>
    <property type="molecule type" value="Genomic_DNA"/>
</dbReference>
<evidence type="ECO:0000256" key="2">
    <source>
        <dbReference type="ARBA" id="ARBA00022475"/>
    </source>
</evidence>
<dbReference type="GO" id="GO:0005886">
    <property type="term" value="C:plasma membrane"/>
    <property type="evidence" value="ECO:0007669"/>
    <property type="project" value="UniProtKB-SubCell"/>
</dbReference>
<evidence type="ECO:0000256" key="3">
    <source>
        <dbReference type="ARBA" id="ARBA00022692"/>
    </source>
</evidence>
<proteinExistence type="predicted"/>
<reference evidence="8" key="1">
    <citation type="submission" date="2020-09" db="EMBL/GenBank/DDBJ databases">
        <title>Pelagicoccus enzymogenes sp. nov. with an EPS production, isolated from marine sediment.</title>
        <authorList>
            <person name="Feng X."/>
        </authorList>
    </citation>
    <scope>NUCLEOTIDE SEQUENCE</scope>
    <source>
        <strain evidence="8">NFK12</strain>
    </source>
</reference>
<feature type="transmembrane region" description="Helical" evidence="6">
    <location>
        <begin position="15"/>
        <end position="38"/>
    </location>
</feature>
<protein>
    <submittedName>
        <fullName evidence="8">PLDc_N domain-containing protein</fullName>
    </submittedName>
</protein>
<organism evidence="8 9">
    <name type="scientific">Pelagicoccus enzymogenes</name>
    <dbReference type="NCBI Taxonomy" id="2773457"/>
    <lineage>
        <taxon>Bacteria</taxon>
        <taxon>Pseudomonadati</taxon>
        <taxon>Verrucomicrobiota</taxon>
        <taxon>Opitutia</taxon>
        <taxon>Puniceicoccales</taxon>
        <taxon>Pelagicoccaceae</taxon>
        <taxon>Pelagicoccus</taxon>
    </lineage>
</organism>
<evidence type="ECO:0000256" key="4">
    <source>
        <dbReference type="ARBA" id="ARBA00022989"/>
    </source>
</evidence>
<sequence length="86" mass="9372">MRSADPLLLLTNVGIAEIFVLLILGGLLALMLTALVSCLRNPKLSSVHKLLWVTGIFLFPFLGSAIYLLVRPESREPGASRELPKS</sequence>
<feature type="transmembrane region" description="Helical" evidence="6">
    <location>
        <begin position="50"/>
        <end position="70"/>
    </location>
</feature>
<gene>
    <name evidence="8" type="ORF">IEN85_10475</name>
</gene>
<keyword evidence="9" id="KW-1185">Reference proteome</keyword>
<dbReference type="AlphaFoldDB" id="A0A927FAJ4"/>
<dbReference type="RefSeq" id="WP_191617041.1">
    <property type="nucleotide sequence ID" value="NZ_JACYFG010000022.1"/>
</dbReference>
<comment type="subcellular location">
    <subcellularLocation>
        <location evidence="1">Cell membrane</location>
        <topology evidence="1">Multi-pass membrane protein</topology>
    </subcellularLocation>
</comment>
<evidence type="ECO:0000256" key="5">
    <source>
        <dbReference type="ARBA" id="ARBA00023136"/>
    </source>
</evidence>
<evidence type="ECO:0000256" key="6">
    <source>
        <dbReference type="SAM" id="Phobius"/>
    </source>
</evidence>
<keyword evidence="2" id="KW-1003">Cell membrane</keyword>